<dbReference type="Proteomes" id="UP000240357">
    <property type="component" value="Unassembled WGS sequence"/>
</dbReference>
<evidence type="ECO:0000313" key="3">
    <source>
        <dbReference type="Proteomes" id="UP000240357"/>
    </source>
</evidence>
<feature type="transmembrane region" description="Helical" evidence="1">
    <location>
        <begin position="77"/>
        <end position="99"/>
    </location>
</feature>
<organism evidence="2 3">
    <name type="scientific">Adhaeribacter arboris</name>
    <dbReference type="NCBI Taxonomy" id="2072846"/>
    <lineage>
        <taxon>Bacteria</taxon>
        <taxon>Pseudomonadati</taxon>
        <taxon>Bacteroidota</taxon>
        <taxon>Cytophagia</taxon>
        <taxon>Cytophagales</taxon>
        <taxon>Hymenobacteraceae</taxon>
        <taxon>Adhaeribacter</taxon>
    </lineage>
</organism>
<gene>
    <name evidence="2" type="ORF">AHMF7605_01570</name>
</gene>
<name>A0A2T2Y9V0_9BACT</name>
<keyword evidence="1" id="KW-1133">Transmembrane helix</keyword>
<accession>A0A2T2Y9V0</accession>
<protein>
    <submittedName>
        <fullName evidence="2">Uncharacterized protein</fullName>
    </submittedName>
</protein>
<reference evidence="2 3" key="1">
    <citation type="submission" date="2018-03" db="EMBL/GenBank/DDBJ databases">
        <title>Adhaeribacter sp. HMF7605 Genome sequencing and assembly.</title>
        <authorList>
            <person name="Kang H."/>
            <person name="Kang J."/>
            <person name="Cha I."/>
            <person name="Kim H."/>
            <person name="Joh K."/>
        </authorList>
    </citation>
    <scope>NUCLEOTIDE SEQUENCE [LARGE SCALE GENOMIC DNA]</scope>
    <source>
        <strain evidence="2 3">HMF7605</strain>
    </source>
</reference>
<dbReference type="RefSeq" id="WP_106925788.1">
    <property type="nucleotide sequence ID" value="NZ_PYFT01000001.1"/>
</dbReference>
<dbReference type="EMBL" id="PYFT01000001">
    <property type="protein sequence ID" value="PSR52301.1"/>
    <property type="molecule type" value="Genomic_DNA"/>
</dbReference>
<proteinExistence type="predicted"/>
<dbReference type="AlphaFoldDB" id="A0A2T2Y9V0"/>
<keyword evidence="3" id="KW-1185">Reference proteome</keyword>
<evidence type="ECO:0000256" key="1">
    <source>
        <dbReference type="SAM" id="Phobius"/>
    </source>
</evidence>
<feature type="transmembrane region" description="Helical" evidence="1">
    <location>
        <begin position="44"/>
        <end position="65"/>
    </location>
</feature>
<keyword evidence="1" id="KW-0812">Transmembrane</keyword>
<dbReference type="OrthoDB" id="9940988at2"/>
<evidence type="ECO:0000313" key="2">
    <source>
        <dbReference type="EMBL" id="PSR52301.1"/>
    </source>
</evidence>
<keyword evidence="1" id="KW-0472">Membrane</keyword>
<feature type="transmembrane region" description="Helical" evidence="1">
    <location>
        <begin position="14"/>
        <end position="32"/>
    </location>
</feature>
<sequence>MKTTDKLKNITKKIVIANIILVATVTITFNWLAYNAEEAKGIGFFYFGFIALLIDVTLLVMFALGSYIMSKKEIGKSLLFSLLYSAMTFASIHFVFFIFK</sequence>
<comment type="caution">
    <text evidence="2">The sequence shown here is derived from an EMBL/GenBank/DDBJ whole genome shotgun (WGS) entry which is preliminary data.</text>
</comment>